<proteinExistence type="predicted"/>
<sequence length="1058" mass="115486">MERHGDTLEKSCGSSSQSGRSSASTLWPLPCSLTSLLNMNCRARAEGLARSVSAKIRYSATRDDMVPLHQRMEGRSVSVDATCDQLLLSKPLHVVTSEPTMHIDYSPTHKCSEEDSDLHYDFGLVTPEDGQGLSVEFAQSSDSISKKSSLSDHEKRGKIWADSKGESSDRPESGCVTSVTSPVMFRDDMMSSTLSSPSDDVLSPTNSTDLKAVREILSFTSFVEGIQGMTYSLSELTAVDSGLYCELSGADSGLYTDLDSVPDSVKFFSRDVRPDTDDKSSQNCNKINPVHEFSDSTSDDAEKFGKVTPPEGFRNVPPKALDPSILENFPKDQRRRSCDLPPKIYQQQTLRWSSPPGYRSGLTLPGGLCLALLPARAPTTETLSFKRQVAEPIKKHESQVVCSSGGFGAFRTQLCKSNRPVTSEPESDKRELSSPACVTSCMLGSPDHEAWSTEWQHHDHTAMGDLRASSSIDATLGTTAHSWHTTSTASFDAAAAATSAAAAIQPQLITAAVCGQPAQRDEASLSSSECDSRPSPESQPVCDSLKRAQLSGPDISEPTIATMRDECEPSVPSFSRRRRYKVREGQSKSSGASCSNVDTLNAKVNDGTPLSASEHSSEPSSPGSMRDCDSSEPTSPLNAETNLPNSWPVAETENASSASGACSVPISVDENHDEAGKVSNADDDAQDEEDVPAVVEGKFKHLLQYKETVRKLSYAAEDAYDPSITTVIQLDENELSEPEEDVSLHDEVDQHELDEKLNRLQIETPEMNVQQPSDESSRDSSADPVEEDLSLRIKRSSSLKCGKTPPGTPGTKKIVRFADSLGLDLAECRTFLEGVPNVPKSAFGDLRIAKAEDESENSPSSSQLFLSSCNSNRYTAIAQKKMLMPLFQQPCVLPGFLDRVRANKVSLETISVGDDMSVRGYVRVLNLDFHKHVVVRYTFDGWRNFHEATASYVHGSCDGFSDKFSFLLWGSFLQENGSLTFCIRYTAGGSEFWDNNRGSNYVLQCYTNQIRRQLHQQALHQPADNNLSHGGGSYSKHFGSVFQNSPPTPSENWTGTFF</sequence>
<keyword evidence="3" id="KW-1185">Reference proteome</keyword>
<feature type="region of interest" description="Disordered" evidence="1">
    <location>
        <begin position="272"/>
        <end position="325"/>
    </location>
</feature>
<dbReference type="GO" id="GO:2001069">
    <property type="term" value="F:glycogen binding"/>
    <property type="evidence" value="ECO:0007669"/>
    <property type="project" value="TreeGrafter"/>
</dbReference>
<feature type="region of interest" description="Disordered" evidence="1">
    <location>
        <begin position="549"/>
        <end position="664"/>
    </location>
</feature>
<evidence type="ECO:0000313" key="4">
    <source>
        <dbReference type="RefSeq" id="XP_018010782.1"/>
    </source>
</evidence>
<dbReference type="GO" id="GO:0008157">
    <property type="term" value="F:protein phosphatase 1 binding"/>
    <property type="evidence" value="ECO:0007669"/>
    <property type="project" value="TreeGrafter"/>
</dbReference>
<accession>A0A8B7NB08</accession>
<dbReference type="GeneID" id="108668137"/>
<dbReference type="PROSITE" id="PS51159">
    <property type="entry name" value="CBM21"/>
    <property type="match status" value="1"/>
</dbReference>
<dbReference type="KEGG" id="hazt:108668137"/>
<feature type="region of interest" description="Disordered" evidence="1">
    <location>
        <begin position="1"/>
        <end position="24"/>
    </location>
</feature>
<dbReference type="Pfam" id="PF03370">
    <property type="entry name" value="CBM_21"/>
    <property type="match status" value="1"/>
</dbReference>
<dbReference type="GO" id="GO:0000164">
    <property type="term" value="C:protein phosphatase type 1 complex"/>
    <property type="evidence" value="ECO:0007669"/>
    <property type="project" value="TreeGrafter"/>
</dbReference>
<dbReference type="CTD" id="40102"/>
<name>A0A8B7NB08_HYAAZ</name>
<feature type="compositionally biased region" description="Low complexity" evidence="1">
    <location>
        <begin position="11"/>
        <end position="24"/>
    </location>
</feature>
<evidence type="ECO:0000256" key="1">
    <source>
        <dbReference type="SAM" id="MobiDB-lite"/>
    </source>
</evidence>
<gene>
    <name evidence="4" type="primary">LOC108668137</name>
</gene>
<dbReference type="InterPro" id="IPR050782">
    <property type="entry name" value="PP1_regulatory_subunit_3"/>
</dbReference>
<dbReference type="GO" id="GO:0005979">
    <property type="term" value="P:regulation of glycogen biosynthetic process"/>
    <property type="evidence" value="ECO:0007669"/>
    <property type="project" value="TreeGrafter"/>
</dbReference>
<evidence type="ECO:0000313" key="3">
    <source>
        <dbReference type="Proteomes" id="UP000694843"/>
    </source>
</evidence>
<organism evidence="3 4">
    <name type="scientific">Hyalella azteca</name>
    <name type="common">Amphipod</name>
    <dbReference type="NCBI Taxonomy" id="294128"/>
    <lineage>
        <taxon>Eukaryota</taxon>
        <taxon>Metazoa</taxon>
        <taxon>Ecdysozoa</taxon>
        <taxon>Arthropoda</taxon>
        <taxon>Crustacea</taxon>
        <taxon>Multicrustacea</taxon>
        <taxon>Malacostraca</taxon>
        <taxon>Eumalacostraca</taxon>
        <taxon>Peracarida</taxon>
        <taxon>Amphipoda</taxon>
        <taxon>Senticaudata</taxon>
        <taxon>Talitrida</taxon>
        <taxon>Talitroidea</taxon>
        <taxon>Hyalellidae</taxon>
        <taxon>Hyalella</taxon>
    </lineage>
</organism>
<feature type="compositionally biased region" description="Polar residues" evidence="1">
    <location>
        <begin position="587"/>
        <end position="599"/>
    </location>
</feature>
<dbReference type="RefSeq" id="XP_018010782.1">
    <property type="nucleotide sequence ID" value="XM_018155293.2"/>
</dbReference>
<feature type="region of interest" description="Disordered" evidence="1">
    <location>
        <begin position="524"/>
        <end position="543"/>
    </location>
</feature>
<evidence type="ECO:0000259" key="2">
    <source>
        <dbReference type="PROSITE" id="PS51159"/>
    </source>
</evidence>
<dbReference type="PANTHER" id="PTHR12307:SF36">
    <property type="entry name" value="GLYCOGEN-BINDING SUBUNIT 76A"/>
    <property type="match status" value="1"/>
</dbReference>
<dbReference type="InterPro" id="IPR038175">
    <property type="entry name" value="CBM21_dom_sf"/>
</dbReference>
<dbReference type="InterPro" id="IPR005036">
    <property type="entry name" value="CBM21_dom"/>
</dbReference>
<dbReference type="PANTHER" id="PTHR12307">
    <property type="entry name" value="PROTEIN PHOSPHATASE 1 REGULATORY SUBUNIT"/>
    <property type="match status" value="1"/>
</dbReference>
<feature type="compositionally biased region" description="Basic and acidic residues" evidence="1">
    <location>
        <begin position="155"/>
        <end position="172"/>
    </location>
</feature>
<dbReference type="Gene3D" id="2.60.40.2440">
    <property type="entry name" value="Carbohydrate binding type-21 domain"/>
    <property type="match status" value="1"/>
</dbReference>
<feature type="compositionally biased region" description="Low complexity" evidence="1">
    <location>
        <begin position="611"/>
        <end position="624"/>
    </location>
</feature>
<feature type="compositionally biased region" description="Polar residues" evidence="1">
    <location>
        <begin position="631"/>
        <end position="645"/>
    </location>
</feature>
<dbReference type="OrthoDB" id="8942186at2759"/>
<dbReference type="Proteomes" id="UP000694843">
    <property type="component" value="Unplaced"/>
</dbReference>
<feature type="region of interest" description="Disordered" evidence="1">
    <location>
        <begin position="763"/>
        <end position="787"/>
    </location>
</feature>
<feature type="domain" description="CBM21" evidence="2">
    <location>
        <begin position="897"/>
        <end position="1004"/>
    </location>
</feature>
<feature type="region of interest" description="Disordered" evidence="1">
    <location>
        <begin position="155"/>
        <end position="179"/>
    </location>
</feature>
<reference evidence="4" key="1">
    <citation type="submission" date="2025-08" db="UniProtKB">
        <authorList>
            <consortium name="RefSeq"/>
        </authorList>
    </citation>
    <scope>IDENTIFICATION</scope>
    <source>
        <tissue evidence="4">Whole organism</tissue>
    </source>
</reference>
<dbReference type="AlphaFoldDB" id="A0A8B7NB08"/>
<protein>
    <submittedName>
        <fullName evidence="4">Uncharacterized protein LOC108668137</fullName>
    </submittedName>
</protein>